<keyword evidence="3" id="KW-0540">Nuclease</keyword>
<dbReference type="SUPFAM" id="SSF52980">
    <property type="entry name" value="Restriction endonuclease-like"/>
    <property type="match status" value="1"/>
</dbReference>
<evidence type="ECO:0000259" key="2">
    <source>
        <dbReference type="Pfam" id="PF14311"/>
    </source>
</evidence>
<dbReference type="Gene3D" id="3.40.960.10">
    <property type="entry name" value="VSR Endonuclease"/>
    <property type="match status" value="1"/>
</dbReference>
<dbReference type="EMBL" id="MK071990">
    <property type="protein sequence ID" value="AYV76702.1"/>
    <property type="molecule type" value="Genomic_DNA"/>
</dbReference>
<feature type="domain" description="Treble clef zinc finger" evidence="2">
    <location>
        <begin position="172"/>
        <end position="219"/>
    </location>
</feature>
<keyword evidence="3" id="KW-0378">Hydrolase</keyword>
<dbReference type="InterPro" id="IPR011335">
    <property type="entry name" value="Restrct_endonuc-II-like"/>
</dbReference>
<dbReference type="GO" id="GO:0004519">
    <property type="term" value="F:endonuclease activity"/>
    <property type="evidence" value="ECO:0007669"/>
    <property type="project" value="UniProtKB-KW"/>
</dbReference>
<reference evidence="3" key="1">
    <citation type="submission" date="2018-10" db="EMBL/GenBank/DDBJ databases">
        <title>Hidden diversity of soil giant viruses.</title>
        <authorList>
            <person name="Schulz F."/>
            <person name="Alteio L."/>
            <person name="Goudeau D."/>
            <person name="Ryan E.M."/>
            <person name="Malmstrom R.R."/>
            <person name="Blanchard J."/>
            <person name="Woyke T."/>
        </authorList>
    </citation>
    <scope>NUCLEOTIDE SEQUENCE</scope>
    <source>
        <strain evidence="3">TEV1</strain>
    </source>
</reference>
<sequence length="509" mass="60728">MSILHEKSFAVSKYAKYWSLLNEAQPKDIALSTHTKYLFKCDLCKHYFTKSPNNLLNITYLCSFCTNQQLCDEYHCLFCYNKSFASHEKAKYWLYDKNNVTSREVFCGSKTLYWFKCNICQHEFQQMPKRITSKQECWCNYCSSNILCDNKECIICFNKSFASHHRSNELIDEDKDKARMIFRGTKDKLKFECKFCFHIYETNISNITNHNTGCSYCASELLCNDEDCLYCWCRSFESHLKSKYMIIKNGITPRKIFKSTKSLMPFKCNICNHEFKTSPSSIYHLNAFCPYCGHKKLCDKNDCIDCYNKSFASHEKSKFYIESQSLKPREFFKYASHIGIFYCNKCKTNFQIKIAQVSQGIWCQNCRTTTENKLYDKLIEFYPNLKRQKKFDDLKSDKNRHYLFDFCIEENKIIIELDGLQHFEQVFNWKSPESQQQSDFIKMKYANNNGYSIIRILQEDVYKNAYDWLNELIGVINKIITDQKIQNIFMCRNDEYILYKENFCLYMKL</sequence>
<feature type="domain" description="DUF559" evidence="1">
    <location>
        <begin position="387"/>
        <end position="473"/>
    </location>
</feature>
<keyword evidence="3" id="KW-0255">Endonuclease</keyword>
<dbReference type="InterPro" id="IPR025487">
    <property type="entry name" value="DUF4379"/>
</dbReference>
<proteinExistence type="predicted"/>
<evidence type="ECO:0000313" key="3">
    <source>
        <dbReference type="EMBL" id="AYV76702.1"/>
    </source>
</evidence>
<dbReference type="Pfam" id="PF04480">
    <property type="entry name" value="DUF559"/>
    <property type="match status" value="1"/>
</dbReference>
<protein>
    <submittedName>
        <fullName evidence="3">Restriction endonuclease</fullName>
    </submittedName>
</protein>
<dbReference type="InterPro" id="IPR007569">
    <property type="entry name" value="DUF559"/>
</dbReference>
<accession>A0A3G4ZP81</accession>
<name>A0A3G4ZP81_9VIRU</name>
<organism evidence="3">
    <name type="scientific">Terrestrivirus sp</name>
    <dbReference type="NCBI Taxonomy" id="2487775"/>
    <lineage>
        <taxon>Viruses</taxon>
        <taxon>Varidnaviria</taxon>
        <taxon>Bamfordvirae</taxon>
        <taxon>Nucleocytoviricota</taxon>
        <taxon>Megaviricetes</taxon>
        <taxon>Imitervirales</taxon>
        <taxon>Mimiviridae</taxon>
        <taxon>Klosneuvirinae</taxon>
    </lineage>
</organism>
<gene>
    <name evidence="3" type="ORF">Terrestrivirus12_5</name>
</gene>
<feature type="domain" description="Treble clef zinc finger" evidence="2">
    <location>
        <begin position="90"/>
        <end position="144"/>
    </location>
</feature>
<dbReference type="Pfam" id="PF14311">
    <property type="entry name" value="DUF4379"/>
    <property type="match status" value="2"/>
</dbReference>
<evidence type="ECO:0000259" key="1">
    <source>
        <dbReference type="Pfam" id="PF04480"/>
    </source>
</evidence>